<feature type="non-terminal residue" evidence="2">
    <location>
        <position position="211"/>
    </location>
</feature>
<evidence type="ECO:0000313" key="3">
    <source>
        <dbReference type="Proteomes" id="UP000189681"/>
    </source>
</evidence>
<dbReference type="STRING" id="1004156.AYP45_13185"/>
<name>A0A1V4ARH3_9BACT</name>
<dbReference type="Gene3D" id="3.40.50.2000">
    <property type="entry name" value="Glycogen Phosphorylase B"/>
    <property type="match status" value="1"/>
</dbReference>
<accession>A0A1V4ARH3</accession>
<feature type="domain" description="Glycosyltransferase subfamily 4-like N-terminal" evidence="1">
    <location>
        <begin position="14"/>
        <end position="209"/>
    </location>
</feature>
<evidence type="ECO:0000259" key="1">
    <source>
        <dbReference type="Pfam" id="PF13439"/>
    </source>
</evidence>
<protein>
    <submittedName>
        <fullName evidence="2">Group 1 glycosyl transferase</fullName>
    </submittedName>
</protein>
<keyword evidence="2" id="KW-0808">Transferase</keyword>
<reference evidence="2 3" key="1">
    <citation type="journal article" date="2017" name="Water Res.">
        <title>Discovery and metagenomic analysis of an anammox bacterial enrichment related to Candidatus "Brocadia caroliniensis" in a full-scale glycerol-fed nitritation-denitritation separate centrate treatment process.</title>
        <authorList>
            <person name="Park H."/>
            <person name="Brotto A.C."/>
            <person name="van Loosdrecht M.C."/>
            <person name="Chandran K."/>
        </authorList>
    </citation>
    <scope>NUCLEOTIDE SEQUENCE [LARGE SCALE GENOMIC DNA]</scope>
    <source>
        <strain evidence="2">26THWARD</strain>
    </source>
</reference>
<evidence type="ECO:0000313" key="2">
    <source>
        <dbReference type="EMBL" id="OOP55715.1"/>
    </source>
</evidence>
<dbReference type="AlphaFoldDB" id="A0A1V4ARH3"/>
<sequence>MKILLINKSLYRKGGDAISTIDTGHLLSSKGHEIIFWGMDHPLNPRYPYEDYFVSKIDYKNQRGILQPVKMATGMIYSYEAKRNIEKLIKIEGPDIVHLNNFAHQISPSILHIFSKYRIPVVMTMHDYKLVCPTYTLTLHDIPCERCKNGRYYQCFINKCTKNSYLKSFLNTVEMYLHHSILHIYDLIDVYISPSKFLKAKCEEMGFRGKI</sequence>
<dbReference type="Pfam" id="PF13439">
    <property type="entry name" value="Glyco_transf_4"/>
    <property type="match status" value="1"/>
</dbReference>
<dbReference type="GO" id="GO:0016757">
    <property type="term" value="F:glycosyltransferase activity"/>
    <property type="evidence" value="ECO:0007669"/>
    <property type="project" value="UniProtKB-ARBA"/>
</dbReference>
<dbReference type="SUPFAM" id="SSF53756">
    <property type="entry name" value="UDP-Glycosyltransferase/glycogen phosphorylase"/>
    <property type="match status" value="1"/>
</dbReference>
<organism evidence="2 3">
    <name type="scientific">Candidatus Brocadia carolinensis</name>
    <dbReference type="NCBI Taxonomy" id="1004156"/>
    <lineage>
        <taxon>Bacteria</taxon>
        <taxon>Pseudomonadati</taxon>
        <taxon>Planctomycetota</taxon>
        <taxon>Candidatus Brocadiia</taxon>
        <taxon>Candidatus Brocadiales</taxon>
        <taxon>Candidatus Brocadiaceae</taxon>
        <taxon>Candidatus Brocadia</taxon>
    </lineage>
</organism>
<dbReference type="Proteomes" id="UP000189681">
    <property type="component" value="Unassembled WGS sequence"/>
</dbReference>
<gene>
    <name evidence="2" type="ORF">AYP45_13185</name>
</gene>
<dbReference type="EMBL" id="AYTS01000124">
    <property type="protein sequence ID" value="OOP55715.1"/>
    <property type="molecule type" value="Genomic_DNA"/>
</dbReference>
<proteinExistence type="predicted"/>
<dbReference type="InterPro" id="IPR028098">
    <property type="entry name" value="Glyco_trans_4-like_N"/>
</dbReference>
<comment type="caution">
    <text evidence="2">The sequence shown here is derived from an EMBL/GenBank/DDBJ whole genome shotgun (WGS) entry which is preliminary data.</text>
</comment>